<reference evidence="1" key="1">
    <citation type="journal article" date="2020" name="G3 (Bethesda)">
        <title>High-Quality Assemblies for Three Invasive Social Wasps from the &lt;i&gt;Vespula&lt;/i&gt; Genus.</title>
        <authorList>
            <person name="Harrop T.W.R."/>
            <person name="Guhlin J."/>
            <person name="McLaughlin G.M."/>
            <person name="Permina E."/>
            <person name="Stockwell P."/>
            <person name="Gilligan J."/>
            <person name="Le Lec M.F."/>
            <person name="Gruber M.A.M."/>
            <person name="Quinn O."/>
            <person name="Lovegrove M."/>
            <person name="Duncan E.J."/>
            <person name="Remnant E.J."/>
            <person name="Van Eeckhoven J."/>
            <person name="Graham B."/>
            <person name="Knapp R.A."/>
            <person name="Langford K.W."/>
            <person name="Kronenberg Z."/>
            <person name="Press M.O."/>
            <person name="Eacker S.M."/>
            <person name="Wilson-Rankin E.E."/>
            <person name="Purcell J."/>
            <person name="Lester P.J."/>
            <person name="Dearden P.K."/>
        </authorList>
    </citation>
    <scope>NUCLEOTIDE SEQUENCE</scope>
    <source>
        <strain evidence="1">Marl-1</strain>
    </source>
</reference>
<protein>
    <submittedName>
        <fullName evidence="1">Uncharacterized protein</fullName>
    </submittedName>
</protein>
<dbReference type="AlphaFoldDB" id="A0A834JPW0"/>
<name>A0A834JPW0_VESVU</name>
<dbReference type="Proteomes" id="UP000614350">
    <property type="component" value="Unassembled WGS sequence"/>
</dbReference>
<comment type="caution">
    <text evidence="1">The sequence shown here is derived from an EMBL/GenBank/DDBJ whole genome shotgun (WGS) entry which is preliminary data.</text>
</comment>
<accession>A0A834JPW0</accession>
<keyword evidence="2" id="KW-1185">Reference proteome</keyword>
<dbReference type="EMBL" id="JACSEA010000009">
    <property type="protein sequence ID" value="KAF7392618.1"/>
    <property type="molecule type" value="Genomic_DNA"/>
</dbReference>
<sequence length="96" mass="10042">MSSEKGSLPAAEGSLNPALISTMGRRCISYTVQWGSTVRGKNTLFSTGYSGRKGSNGACSIQKGVGFLALFDSTGSTLSQVNPCTEKGKSFSLRLL</sequence>
<gene>
    <name evidence="1" type="ORF">HZH66_008451</name>
</gene>
<evidence type="ECO:0000313" key="1">
    <source>
        <dbReference type="EMBL" id="KAF7392618.1"/>
    </source>
</evidence>
<proteinExistence type="predicted"/>
<organism evidence="1 2">
    <name type="scientific">Vespula vulgaris</name>
    <name type="common">Yellow jacket</name>
    <name type="synonym">Wasp</name>
    <dbReference type="NCBI Taxonomy" id="7454"/>
    <lineage>
        <taxon>Eukaryota</taxon>
        <taxon>Metazoa</taxon>
        <taxon>Ecdysozoa</taxon>
        <taxon>Arthropoda</taxon>
        <taxon>Hexapoda</taxon>
        <taxon>Insecta</taxon>
        <taxon>Pterygota</taxon>
        <taxon>Neoptera</taxon>
        <taxon>Endopterygota</taxon>
        <taxon>Hymenoptera</taxon>
        <taxon>Apocrita</taxon>
        <taxon>Aculeata</taxon>
        <taxon>Vespoidea</taxon>
        <taxon>Vespidae</taxon>
        <taxon>Vespinae</taxon>
        <taxon>Vespula</taxon>
    </lineage>
</organism>
<evidence type="ECO:0000313" key="2">
    <source>
        <dbReference type="Proteomes" id="UP000614350"/>
    </source>
</evidence>